<dbReference type="EMBL" id="CP026604">
    <property type="protein sequence ID" value="AWB65154.1"/>
    <property type="molecule type" value="Genomic_DNA"/>
</dbReference>
<proteinExistence type="predicted"/>
<dbReference type="Proteomes" id="UP000244441">
    <property type="component" value="Chromosome"/>
</dbReference>
<dbReference type="AlphaFoldDB" id="A0A2S0VLR2"/>
<gene>
    <name evidence="1" type="ORF">C2869_01260</name>
</gene>
<accession>A0A2S0VLR2</accession>
<dbReference type="OrthoDB" id="5739714at2"/>
<protein>
    <submittedName>
        <fullName evidence="1">Uncharacterized protein</fullName>
    </submittedName>
</protein>
<reference evidence="1 2" key="1">
    <citation type="submission" date="2018-01" db="EMBL/GenBank/DDBJ databases">
        <title>Genome sequence of a Cantenovulum-like bacteria.</title>
        <authorList>
            <person name="Tan W.R."/>
            <person name="Lau N.-S."/>
            <person name="Go F."/>
            <person name="Amirul A.-A.A."/>
        </authorList>
    </citation>
    <scope>NUCLEOTIDE SEQUENCE [LARGE SCALE GENOMIC DNA]</scope>
    <source>
        <strain evidence="1 2">CCB-QB4</strain>
    </source>
</reference>
<dbReference type="RefSeq" id="WP_108601231.1">
    <property type="nucleotide sequence ID" value="NZ_CP026604.1"/>
</dbReference>
<dbReference type="KEGG" id="cate:C2869_01260"/>
<evidence type="ECO:0000313" key="1">
    <source>
        <dbReference type="EMBL" id="AWB65154.1"/>
    </source>
</evidence>
<evidence type="ECO:0000313" key="2">
    <source>
        <dbReference type="Proteomes" id="UP000244441"/>
    </source>
</evidence>
<keyword evidence="2" id="KW-1185">Reference proteome</keyword>
<organism evidence="1 2">
    <name type="scientific">Saccharobesus litoralis</name>
    <dbReference type="NCBI Taxonomy" id="2172099"/>
    <lineage>
        <taxon>Bacteria</taxon>
        <taxon>Pseudomonadati</taxon>
        <taxon>Pseudomonadota</taxon>
        <taxon>Gammaproteobacteria</taxon>
        <taxon>Alteromonadales</taxon>
        <taxon>Alteromonadaceae</taxon>
        <taxon>Saccharobesus</taxon>
    </lineage>
</organism>
<sequence length="92" mass="10811">MELNKIYKNVTVNEFHVKRKNDSFTLSFEFYAGDQLIKVKLNGIREPDNLCDILEAKRLWLEESESNQLEFGRFTLGISHECFTEVVCDSFE</sequence>
<name>A0A2S0VLR2_9ALTE</name>